<dbReference type="PROSITE" id="PS50157">
    <property type="entry name" value="ZINC_FINGER_C2H2_2"/>
    <property type="match status" value="1"/>
</dbReference>
<evidence type="ECO:0000256" key="1">
    <source>
        <dbReference type="PROSITE-ProRule" id="PRU00042"/>
    </source>
</evidence>
<dbReference type="Proteomes" id="UP000007322">
    <property type="component" value="Chromosome 1"/>
</dbReference>
<keyword evidence="1" id="KW-0863">Zinc-finger</keyword>
<protein>
    <recommendedName>
        <fullName evidence="2">C2H2-type domain-containing protein</fullName>
    </recommendedName>
</protein>
<dbReference type="GO" id="GO:0008270">
    <property type="term" value="F:zinc ion binding"/>
    <property type="evidence" value="ECO:0007669"/>
    <property type="project" value="UniProtKB-KW"/>
</dbReference>
<proteinExistence type="predicted"/>
<evidence type="ECO:0000259" key="2">
    <source>
        <dbReference type="PROSITE" id="PS50157"/>
    </source>
</evidence>
<dbReference type="Pfam" id="PF26176">
    <property type="entry name" value="zf_C2H2_17_2"/>
    <property type="match status" value="1"/>
</dbReference>
<dbReference type="InterPro" id="IPR059095">
    <property type="entry name" value="Znf_C2H2_17_2nd"/>
</dbReference>
<dbReference type="AlphaFoldDB" id="G2Q546"/>
<dbReference type="VEuPathDB" id="FungiDB:MYCTH_2297294"/>
<keyword evidence="1" id="KW-0479">Metal-binding</keyword>
<dbReference type="GeneID" id="11509043"/>
<dbReference type="InterPro" id="IPR013087">
    <property type="entry name" value="Znf_C2H2_type"/>
</dbReference>
<dbReference type="RefSeq" id="XP_003659829.1">
    <property type="nucleotide sequence ID" value="XM_003659781.1"/>
</dbReference>
<dbReference type="HOGENOM" id="CLU_2607685_0_0_1"/>
<feature type="domain" description="C2H2-type" evidence="2">
    <location>
        <begin position="4"/>
        <end position="32"/>
    </location>
</feature>
<dbReference type="Gene3D" id="3.30.160.60">
    <property type="entry name" value="Classic Zinc Finger"/>
    <property type="match status" value="1"/>
</dbReference>
<evidence type="ECO:0000313" key="3">
    <source>
        <dbReference type="EMBL" id="AEO54584.1"/>
    </source>
</evidence>
<accession>G2Q546</accession>
<name>G2Q546_THET4</name>
<sequence>MKSLQCKSCGKIFATQEIRYLHEQKEHDMHKGGGSFLCTSPGCGRSRPGNGFASRWVQIEHIKNVHENIPDLPSPTIGN</sequence>
<reference evidence="3 4" key="1">
    <citation type="journal article" date="2011" name="Nat. Biotechnol.">
        <title>Comparative genomic analysis of the thermophilic biomass-degrading fungi Myceliophthora thermophila and Thielavia terrestris.</title>
        <authorList>
            <person name="Berka R.M."/>
            <person name="Grigoriev I.V."/>
            <person name="Otillar R."/>
            <person name="Salamov A."/>
            <person name="Grimwood J."/>
            <person name="Reid I."/>
            <person name="Ishmael N."/>
            <person name="John T."/>
            <person name="Darmond C."/>
            <person name="Moisan M.-C."/>
            <person name="Henrissat B."/>
            <person name="Coutinho P.M."/>
            <person name="Lombard V."/>
            <person name="Natvig D.O."/>
            <person name="Lindquist E."/>
            <person name="Schmutz J."/>
            <person name="Lucas S."/>
            <person name="Harris P."/>
            <person name="Powlowski J."/>
            <person name="Bellemare A."/>
            <person name="Taylor D."/>
            <person name="Butler G."/>
            <person name="de Vries R.P."/>
            <person name="Allijn I.E."/>
            <person name="van den Brink J."/>
            <person name="Ushinsky S."/>
            <person name="Storms R."/>
            <person name="Powell A.J."/>
            <person name="Paulsen I.T."/>
            <person name="Elbourne L.D.H."/>
            <person name="Baker S.E."/>
            <person name="Magnuson J."/>
            <person name="LaBoissiere S."/>
            <person name="Clutterbuck A.J."/>
            <person name="Martinez D."/>
            <person name="Wogulis M."/>
            <person name="de Leon A.L."/>
            <person name="Rey M.W."/>
            <person name="Tsang A."/>
        </authorList>
    </citation>
    <scope>NUCLEOTIDE SEQUENCE [LARGE SCALE GENOMIC DNA]</scope>
    <source>
        <strain evidence="4">ATCC 42464 / BCRC 31852 / DSM 1799</strain>
    </source>
</reference>
<dbReference type="OrthoDB" id="20872at2759"/>
<dbReference type="KEGG" id="mtm:MYCTH_2297294"/>
<dbReference type="InParanoid" id="G2Q546"/>
<organism evidence="3 4">
    <name type="scientific">Thermothelomyces thermophilus (strain ATCC 42464 / BCRC 31852 / DSM 1799)</name>
    <name type="common">Sporotrichum thermophile</name>
    <dbReference type="NCBI Taxonomy" id="573729"/>
    <lineage>
        <taxon>Eukaryota</taxon>
        <taxon>Fungi</taxon>
        <taxon>Dikarya</taxon>
        <taxon>Ascomycota</taxon>
        <taxon>Pezizomycotina</taxon>
        <taxon>Sordariomycetes</taxon>
        <taxon>Sordariomycetidae</taxon>
        <taxon>Sordariales</taxon>
        <taxon>Chaetomiaceae</taxon>
        <taxon>Thermothelomyces</taxon>
    </lineage>
</organism>
<dbReference type="EMBL" id="CP003002">
    <property type="protein sequence ID" value="AEO54584.1"/>
    <property type="molecule type" value="Genomic_DNA"/>
</dbReference>
<dbReference type="PROSITE" id="PS00028">
    <property type="entry name" value="ZINC_FINGER_C2H2_1"/>
    <property type="match status" value="1"/>
</dbReference>
<gene>
    <name evidence="3" type="ORF">MYCTH_2297294</name>
</gene>
<keyword evidence="1" id="KW-0862">Zinc</keyword>
<evidence type="ECO:0000313" key="4">
    <source>
        <dbReference type="Proteomes" id="UP000007322"/>
    </source>
</evidence>
<keyword evidence="4" id="KW-1185">Reference proteome</keyword>